<dbReference type="InterPro" id="IPR003400">
    <property type="entry name" value="ExbD"/>
</dbReference>
<dbReference type="NCBIfam" id="TIGR02801">
    <property type="entry name" value="tolR"/>
    <property type="match status" value="1"/>
</dbReference>
<dbReference type="Proteomes" id="UP000305451">
    <property type="component" value="Unassembled WGS sequence"/>
</dbReference>
<keyword evidence="13" id="KW-1185">Reference proteome</keyword>
<reference evidence="12 13" key="1">
    <citation type="journal article" date="2013" name="Int. J. Syst. Evol. Microbiol.">
        <title>Marinicauda pacifica gen. nov., sp. nov., a prosthecate alphaproteobacterium of the family Hyphomonadaceae isolated from deep seawater.</title>
        <authorList>
            <person name="Zhang X.Y."/>
            <person name="Li G.W."/>
            <person name="Wang C.S."/>
            <person name="Zhang Y.J."/>
            <person name="Xu X.W."/>
            <person name="Li H."/>
            <person name="Liu A."/>
            <person name="Liu C."/>
            <person name="Xie B.B."/>
            <person name="Qin Q.L."/>
            <person name="Xu Z."/>
            <person name="Chen X.L."/>
            <person name="Zhou B.C."/>
            <person name="Zhang Y.Z."/>
        </authorList>
    </citation>
    <scope>NUCLEOTIDE SEQUENCE [LARGE SCALE GENOMIC DNA]</scope>
    <source>
        <strain evidence="12 13">P-1 km-3</strain>
    </source>
</reference>
<evidence type="ECO:0000256" key="10">
    <source>
        <dbReference type="RuleBase" id="RU003879"/>
    </source>
</evidence>
<name>A0A4S2H9M1_9PROT</name>
<dbReference type="Pfam" id="PF02472">
    <property type="entry name" value="ExbD"/>
    <property type="match status" value="1"/>
</dbReference>
<dbReference type="GO" id="GO:0051301">
    <property type="term" value="P:cell division"/>
    <property type="evidence" value="ECO:0007669"/>
    <property type="project" value="UniProtKB-KW"/>
</dbReference>
<comment type="caution">
    <text evidence="12">The sequence shown here is derived from an EMBL/GenBank/DDBJ whole genome shotgun (WGS) entry which is preliminary data.</text>
</comment>
<comment type="similarity">
    <text evidence="2 10">Belongs to the ExbD/TolR family.</text>
</comment>
<feature type="transmembrane region" description="Helical" evidence="11">
    <location>
        <begin position="21"/>
        <end position="40"/>
    </location>
</feature>
<evidence type="ECO:0000256" key="1">
    <source>
        <dbReference type="ARBA" id="ARBA00004162"/>
    </source>
</evidence>
<evidence type="ECO:0000313" key="12">
    <source>
        <dbReference type="EMBL" id="TGY92564.1"/>
    </source>
</evidence>
<dbReference type="GO" id="GO:0005886">
    <property type="term" value="C:plasma membrane"/>
    <property type="evidence" value="ECO:0007669"/>
    <property type="project" value="UniProtKB-SubCell"/>
</dbReference>
<proteinExistence type="inferred from homology"/>
<accession>A0A4S2H9M1</accession>
<evidence type="ECO:0000256" key="7">
    <source>
        <dbReference type="ARBA" id="ARBA00022989"/>
    </source>
</evidence>
<evidence type="ECO:0000256" key="11">
    <source>
        <dbReference type="SAM" id="Phobius"/>
    </source>
</evidence>
<dbReference type="Gene3D" id="3.30.420.270">
    <property type="match status" value="1"/>
</dbReference>
<dbReference type="GO" id="GO:0015031">
    <property type="term" value="P:protein transport"/>
    <property type="evidence" value="ECO:0007669"/>
    <property type="project" value="UniProtKB-KW"/>
</dbReference>
<keyword evidence="3" id="KW-1003">Cell membrane</keyword>
<dbReference type="EMBL" id="SRXV01000003">
    <property type="protein sequence ID" value="TGY92564.1"/>
    <property type="molecule type" value="Genomic_DNA"/>
</dbReference>
<evidence type="ECO:0000256" key="2">
    <source>
        <dbReference type="ARBA" id="ARBA00005811"/>
    </source>
</evidence>
<dbReference type="InterPro" id="IPR014168">
    <property type="entry name" value="Tol-Pal_TolR"/>
</dbReference>
<keyword evidence="8 11" id="KW-0472">Membrane</keyword>
<evidence type="ECO:0000256" key="4">
    <source>
        <dbReference type="ARBA" id="ARBA00022519"/>
    </source>
</evidence>
<keyword evidence="9" id="KW-0131">Cell cycle</keyword>
<dbReference type="OrthoDB" id="9798629at2"/>
<keyword evidence="6 10" id="KW-0812">Transmembrane</keyword>
<dbReference type="PANTHER" id="PTHR30558:SF7">
    <property type="entry name" value="TOL-PAL SYSTEM PROTEIN TOLR"/>
    <property type="match status" value="1"/>
</dbReference>
<sequence>MGGRSGGRRGWKPKAEINVTPFVDVMLVLLIVFMVTAPLLTVGVEVDLPDTEAQAMTTSEEPLTLTVQADGNIYLQETEVSFEELIPRLRAISGTGSDARVYIRADEGASYGDVMRVLARVSAAGYGDLGLVTDPERD</sequence>
<dbReference type="AlphaFoldDB" id="A0A4S2H9M1"/>
<evidence type="ECO:0000256" key="3">
    <source>
        <dbReference type="ARBA" id="ARBA00022475"/>
    </source>
</evidence>
<keyword evidence="10" id="KW-0653">Protein transport</keyword>
<evidence type="ECO:0000256" key="9">
    <source>
        <dbReference type="ARBA" id="ARBA00023306"/>
    </source>
</evidence>
<organism evidence="12 13">
    <name type="scientific">Marinicauda pacifica</name>
    <dbReference type="NCBI Taxonomy" id="1133559"/>
    <lineage>
        <taxon>Bacteria</taxon>
        <taxon>Pseudomonadati</taxon>
        <taxon>Pseudomonadota</taxon>
        <taxon>Alphaproteobacteria</taxon>
        <taxon>Maricaulales</taxon>
        <taxon>Maricaulaceae</taxon>
        <taxon>Marinicauda</taxon>
    </lineage>
</organism>
<dbReference type="GO" id="GO:0022857">
    <property type="term" value="F:transmembrane transporter activity"/>
    <property type="evidence" value="ECO:0007669"/>
    <property type="project" value="InterPro"/>
</dbReference>
<keyword evidence="7 11" id="KW-1133">Transmembrane helix</keyword>
<evidence type="ECO:0000256" key="5">
    <source>
        <dbReference type="ARBA" id="ARBA00022618"/>
    </source>
</evidence>
<comment type="subcellular location">
    <subcellularLocation>
        <location evidence="1">Cell membrane</location>
        <topology evidence="1">Single-pass membrane protein</topology>
    </subcellularLocation>
    <subcellularLocation>
        <location evidence="10">Cell membrane</location>
        <topology evidence="10">Single-pass type II membrane protein</topology>
    </subcellularLocation>
</comment>
<keyword evidence="5" id="KW-0132">Cell division</keyword>
<evidence type="ECO:0000256" key="8">
    <source>
        <dbReference type="ARBA" id="ARBA00023136"/>
    </source>
</evidence>
<dbReference type="RefSeq" id="WP_135945697.1">
    <property type="nucleotide sequence ID" value="NZ_BMEI01000003.1"/>
</dbReference>
<gene>
    <name evidence="12" type="primary">tolR</name>
    <name evidence="12" type="ORF">E5162_10970</name>
</gene>
<keyword evidence="10" id="KW-0813">Transport</keyword>
<protein>
    <submittedName>
        <fullName evidence="12">Protein TolR</fullName>
    </submittedName>
</protein>
<evidence type="ECO:0000256" key="6">
    <source>
        <dbReference type="ARBA" id="ARBA00022692"/>
    </source>
</evidence>
<dbReference type="PANTHER" id="PTHR30558">
    <property type="entry name" value="EXBD MEMBRANE COMPONENT OF PMF-DRIVEN MACROMOLECULE IMPORT SYSTEM"/>
    <property type="match status" value="1"/>
</dbReference>
<evidence type="ECO:0000313" key="13">
    <source>
        <dbReference type="Proteomes" id="UP000305451"/>
    </source>
</evidence>
<keyword evidence="4" id="KW-0997">Cell inner membrane</keyword>